<feature type="chain" id="PRO_5035475575" evidence="10">
    <location>
        <begin position="24"/>
        <end position="1594"/>
    </location>
</feature>
<dbReference type="GO" id="GO:0007368">
    <property type="term" value="P:determination of left/right symmetry"/>
    <property type="evidence" value="ECO:0007669"/>
    <property type="project" value="TreeGrafter"/>
</dbReference>
<dbReference type="Pfam" id="PF00094">
    <property type="entry name" value="VWD"/>
    <property type="match status" value="1"/>
</dbReference>
<evidence type="ECO:0000256" key="10">
    <source>
        <dbReference type="SAM" id="SignalP"/>
    </source>
</evidence>
<keyword evidence="1 7" id="KW-0245">EGF-like domain</keyword>
<dbReference type="PANTHER" id="PTHR14949">
    <property type="entry name" value="EGF-LIKE-DOMAIN, MULTIPLE 7, 8"/>
    <property type="match status" value="1"/>
</dbReference>
<keyword evidence="9" id="KW-1133">Transmembrane helix</keyword>
<keyword evidence="3" id="KW-0677">Repeat</keyword>
<evidence type="ECO:0000313" key="15">
    <source>
        <dbReference type="Proteomes" id="UP000838412"/>
    </source>
</evidence>
<keyword evidence="9" id="KW-0812">Transmembrane</keyword>
<dbReference type="GO" id="GO:0038100">
    <property type="term" value="F:nodal binding"/>
    <property type="evidence" value="ECO:0007669"/>
    <property type="project" value="TreeGrafter"/>
</dbReference>
<dbReference type="PROSITE" id="PS50835">
    <property type="entry name" value="IG_LIKE"/>
    <property type="match status" value="1"/>
</dbReference>
<evidence type="ECO:0000256" key="1">
    <source>
        <dbReference type="ARBA" id="ARBA00022536"/>
    </source>
</evidence>
<evidence type="ECO:0000256" key="4">
    <source>
        <dbReference type="ARBA" id="ARBA00023054"/>
    </source>
</evidence>
<dbReference type="PROSITE" id="PS51233">
    <property type="entry name" value="VWFD"/>
    <property type="match status" value="1"/>
</dbReference>
<dbReference type="PROSITE" id="PS01187">
    <property type="entry name" value="EGF_CA"/>
    <property type="match status" value="1"/>
</dbReference>
<dbReference type="PROSITE" id="PS01186">
    <property type="entry name" value="EGF_2"/>
    <property type="match status" value="1"/>
</dbReference>
<dbReference type="SUPFAM" id="SSF57184">
    <property type="entry name" value="Growth factor receptor domain"/>
    <property type="match status" value="1"/>
</dbReference>
<dbReference type="PROSITE" id="PS50092">
    <property type="entry name" value="TSP1"/>
    <property type="match status" value="2"/>
</dbReference>
<feature type="transmembrane region" description="Helical" evidence="9">
    <location>
        <begin position="1530"/>
        <end position="1552"/>
    </location>
</feature>
<dbReference type="SUPFAM" id="SSF57196">
    <property type="entry name" value="EGF/Laminin"/>
    <property type="match status" value="1"/>
</dbReference>
<dbReference type="CDD" id="cd00054">
    <property type="entry name" value="EGF_CA"/>
    <property type="match status" value="1"/>
</dbReference>
<dbReference type="InterPro" id="IPR007110">
    <property type="entry name" value="Ig-like_dom"/>
</dbReference>
<dbReference type="SMART" id="SM00209">
    <property type="entry name" value="TSP1"/>
    <property type="match status" value="2"/>
</dbReference>
<keyword evidence="9" id="KW-0472">Membrane</keyword>
<dbReference type="GO" id="GO:0007507">
    <property type="term" value="P:heart development"/>
    <property type="evidence" value="ECO:0007669"/>
    <property type="project" value="TreeGrafter"/>
</dbReference>
<dbReference type="PROSITE" id="PS00022">
    <property type="entry name" value="EGF_1"/>
    <property type="match status" value="1"/>
</dbReference>
<dbReference type="Pfam" id="PF23106">
    <property type="entry name" value="EGF_Teneurin"/>
    <property type="match status" value="1"/>
</dbReference>
<proteinExistence type="predicted"/>
<dbReference type="PROSITE" id="PS50026">
    <property type="entry name" value="EGF_3"/>
    <property type="match status" value="1"/>
</dbReference>
<dbReference type="GO" id="GO:0009952">
    <property type="term" value="P:anterior/posterior pattern specification"/>
    <property type="evidence" value="ECO:0007669"/>
    <property type="project" value="TreeGrafter"/>
</dbReference>
<keyword evidence="5 7" id="KW-1015">Disulfide bond</keyword>
<dbReference type="GO" id="GO:0009986">
    <property type="term" value="C:cell surface"/>
    <property type="evidence" value="ECO:0007669"/>
    <property type="project" value="TreeGrafter"/>
</dbReference>
<feature type="disulfide bond" evidence="7">
    <location>
        <begin position="1378"/>
        <end position="1387"/>
    </location>
</feature>
<dbReference type="InterPro" id="IPR009030">
    <property type="entry name" value="Growth_fac_rcpt_cys_sf"/>
</dbReference>
<dbReference type="InterPro" id="IPR000742">
    <property type="entry name" value="EGF"/>
</dbReference>
<evidence type="ECO:0000259" key="12">
    <source>
        <dbReference type="PROSITE" id="PS50835"/>
    </source>
</evidence>
<dbReference type="InterPro" id="IPR018097">
    <property type="entry name" value="EGF_Ca-bd_CS"/>
</dbReference>
<evidence type="ECO:0000256" key="2">
    <source>
        <dbReference type="ARBA" id="ARBA00022729"/>
    </source>
</evidence>
<dbReference type="OrthoDB" id="10045365at2759"/>
<dbReference type="Pfam" id="PF05345">
    <property type="entry name" value="He_PIG"/>
    <property type="match status" value="1"/>
</dbReference>
<feature type="region of interest" description="Disordered" evidence="8">
    <location>
        <begin position="871"/>
        <end position="890"/>
    </location>
</feature>
<dbReference type="InterPro" id="IPR000884">
    <property type="entry name" value="TSP1_rpt"/>
</dbReference>
<dbReference type="GO" id="GO:0005509">
    <property type="term" value="F:calcium ion binding"/>
    <property type="evidence" value="ECO:0007669"/>
    <property type="project" value="InterPro"/>
</dbReference>
<keyword evidence="2 10" id="KW-0732">Signal</keyword>
<dbReference type="InterPro" id="IPR001881">
    <property type="entry name" value="EGF-like_Ca-bd_dom"/>
</dbReference>
<dbReference type="FunFam" id="2.10.25.10:FF:000001">
    <property type="entry name" value="Tenascin C"/>
    <property type="match status" value="1"/>
</dbReference>
<gene>
    <name evidence="14" type="primary">VWDE</name>
    <name evidence="14" type="ORF">BLAG_LOCUS16497</name>
</gene>
<keyword evidence="4" id="KW-0175">Coiled coil</keyword>
<name>A0A8K0EP56_BRALA</name>
<evidence type="ECO:0000256" key="8">
    <source>
        <dbReference type="SAM" id="MobiDB-lite"/>
    </source>
</evidence>
<dbReference type="InterPro" id="IPR058727">
    <property type="entry name" value="Helical_Vwde"/>
</dbReference>
<dbReference type="Gene3D" id="2.10.25.10">
    <property type="entry name" value="Laminin"/>
    <property type="match status" value="5"/>
</dbReference>
<keyword evidence="15" id="KW-1185">Reference proteome</keyword>
<feature type="domain" description="VWFD" evidence="13">
    <location>
        <begin position="636"/>
        <end position="824"/>
    </location>
</feature>
<dbReference type="Pfam" id="PF26129">
    <property type="entry name" value="Vwde"/>
    <property type="match status" value="1"/>
</dbReference>
<protein>
    <submittedName>
        <fullName evidence="14">VWDE protein</fullName>
    </submittedName>
</protein>
<dbReference type="InterPro" id="IPR001846">
    <property type="entry name" value="VWF_type-D"/>
</dbReference>
<evidence type="ECO:0000313" key="14">
    <source>
        <dbReference type="EMBL" id="CAH1259115.1"/>
    </source>
</evidence>
<dbReference type="PROSITE" id="PS00010">
    <property type="entry name" value="ASX_HYDROXYL"/>
    <property type="match status" value="1"/>
</dbReference>
<feature type="domain" description="Ig-like" evidence="12">
    <location>
        <begin position="398"/>
        <end position="489"/>
    </location>
</feature>
<dbReference type="SMART" id="SM00181">
    <property type="entry name" value="EGF"/>
    <property type="match status" value="7"/>
</dbReference>
<evidence type="ECO:0000259" key="11">
    <source>
        <dbReference type="PROSITE" id="PS50026"/>
    </source>
</evidence>
<reference evidence="14" key="1">
    <citation type="submission" date="2022-01" db="EMBL/GenBank/DDBJ databases">
        <authorList>
            <person name="Braso-Vives M."/>
        </authorList>
    </citation>
    <scope>NUCLEOTIDE SEQUENCE</scope>
</reference>
<dbReference type="InterPro" id="IPR000152">
    <property type="entry name" value="EGF-type_Asp/Asn_hydroxyl_site"/>
</dbReference>
<dbReference type="GO" id="GO:0038092">
    <property type="term" value="P:nodal signaling pathway"/>
    <property type="evidence" value="ECO:0007669"/>
    <property type="project" value="TreeGrafter"/>
</dbReference>
<dbReference type="PANTHER" id="PTHR14949:SF54">
    <property type="entry name" value="VWFD DOMAIN-CONTAINING PROTEIN"/>
    <property type="match status" value="1"/>
</dbReference>
<comment type="caution">
    <text evidence="7">Lacks conserved residue(s) required for the propagation of feature annotation.</text>
</comment>
<evidence type="ECO:0000256" key="5">
    <source>
        <dbReference type="ARBA" id="ARBA00023157"/>
    </source>
</evidence>
<evidence type="ECO:0000256" key="3">
    <source>
        <dbReference type="ARBA" id="ARBA00022737"/>
    </source>
</evidence>
<feature type="domain" description="EGF-like" evidence="11">
    <location>
        <begin position="1353"/>
        <end position="1388"/>
    </location>
</feature>
<dbReference type="Proteomes" id="UP000838412">
    <property type="component" value="Chromosome 3"/>
</dbReference>
<feature type="compositionally biased region" description="Acidic residues" evidence="8">
    <location>
        <begin position="1578"/>
        <end position="1594"/>
    </location>
</feature>
<evidence type="ECO:0000256" key="6">
    <source>
        <dbReference type="ARBA" id="ARBA00023180"/>
    </source>
</evidence>
<dbReference type="InterPro" id="IPR013783">
    <property type="entry name" value="Ig-like_fold"/>
</dbReference>
<sequence length="1594" mass="172166">MALPAKMFCPLFVYLVLTGAVDVEDVTGTGTVGAPVAPLVETQARRRAQLAAVEPRGLRLTPVTGSVITEGHPWLPRARVHPDGQAPAANWNSWSACSAPCGNSGTQTRTASGCGAPGPQTQACNRFCQNGGTLLPSSCWCSLDFWGTCCETRVLVVLLMNYEAQSQWRRRRRRRCTWQWNGWSACSAPCGNSGTQTRTASGCGAPGPQTQACNRFCHNGGTPRAASCSCPLDFRGTCCETPVVYGDPCTDYEAVDEPNRSTGSLMSAGNVRCDSGLRTQWYRFVSPAGGEIPTNCSLLAPTSCSTIGPVWMKGTLPTPTDGEVTRQACRIGVGVCEGNCWDIRVKSCVRGGDSYYVYLLPPTPGCPEAYCAGTEVPCPAGQSSENYGFTPGCSENFPNITTNPQLTSSSMQSEVVLLCDFDRPAWDNLTMEVNWVVSSEIFYQSSLTNGERQAVLRQRELKQGMGKTITCRVRGRFKSGGAPGETEVSNEFFVGIKILTEIVEVEENGDEKYIQLQPTLPLLCLYPESIIPCKISVQVEFKDVDYAADRQCQGNSVPDAQSSQNCVKVFAKDEWNGILEFPVKATRDLMKDGRSDGLRYLKVGFRPMSSLNSPLWDGYQVEDVDVLTHDQDREGTVCSSTGDPHYRSFDGKRFHVYQPGTFVLYRHRTLPIEVQTRMKMCHAGNVACNCGVSVRSGNEVFLLNKCSGSRDTFHWYTGGVIRRGLPLAMRVDRHGAVGDDTRFYIADGGQKYFIDVRGYYMNVYIYPSTDDFDKTVGLCGTFDGDKENDGLHFGTTATDTIRDGAVISHTAFVNSWKLPEGQTLVEGVLPPAPLPLDERRYCTCQDDPVLGNTVICDSTLAYNCRWEDEKRRAGVRPVPDQQNARKRRSTSYNDEVYDDDMFAFDYDDSLPTVPPPSWPAPNGMTEAEATAYCHDALLNSPAGAVCSSAMKGSADIEGAVEGCVADIQATGDTSWADVAVTSMEESCSDILYKNTSFWTNNNNETNNGTTNGTLAAPSFFFDTVSCPGNCSQQGVCEKGKCVCEKGFEGPSCSIETDKPPDAFFIPKEGLCDINTRPCERTPVIGQNFLESENLTCSLQYATVDENGVHVADGNITVEAEFENFARVVCPLPRSRVRRSAAAGHRTTAEATLVSISNDGVRFSPPVLLITYDAACQDCNVTGFCVLRNNSCEIDGSCYASGDTQIGNWCKQCVPSVNVSTWSDRQDNAPPVFEPTGNIIAFINNQLDFTVKAEDPENRPHLSYSLAGAPPVPDLSMSSNGQLKWTPKQNSTIIVNVTAVDECGASSTTSLTIMARDCPCQNGGSCPPFALDSPDNINCTCNGTGFTGQMCDVDVDECLDSPCGHGVCNNTVGGFLCQCEQYYTGPLCDQETPCFSNPCPDNGTCADIPGAIQCTICPDGSAADSSLCVVIEIPLDPCSSNPCYPDVSCDVVDDVYTCGPCPAGMTGDGVNCVEDVGCSSKPCYPEVTCTDVPGGHGCGDCPHGMTGDGKNCTEQTGVTDQQGSSWYEQPAYIALLSVGAVVLAAALIGVAVWRVKAHNAIRGKVGDLPLEERRKSDGPEDLQVEEMSDQDGEHD</sequence>
<feature type="signal peptide" evidence="10">
    <location>
        <begin position="1"/>
        <end position="23"/>
    </location>
</feature>
<organism evidence="14 15">
    <name type="scientific">Branchiostoma lanceolatum</name>
    <name type="common">Common lancelet</name>
    <name type="synonym">Amphioxus lanceolatum</name>
    <dbReference type="NCBI Taxonomy" id="7740"/>
    <lineage>
        <taxon>Eukaryota</taxon>
        <taxon>Metazoa</taxon>
        <taxon>Chordata</taxon>
        <taxon>Cephalochordata</taxon>
        <taxon>Leptocardii</taxon>
        <taxon>Amphioxiformes</taxon>
        <taxon>Branchiostomatidae</taxon>
        <taxon>Branchiostoma</taxon>
    </lineage>
</organism>
<evidence type="ECO:0000259" key="13">
    <source>
        <dbReference type="PROSITE" id="PS51233"/>
    </source>
</evidence>
<feature type="region of interest" description="Disordered" evidence="8">
    <location>
        <begin position="1570"/>
        <end position="1594"/>
    </location>
</feature>
<dbReference type="InterPro" id="IPR050969">
    <property type="entry name" value="Dev_Signal_Modulators"/>
</dbReference>
<dbReference type="Gene3D" id="2.60.40.10">
    <property type="entry name" value="Immunoglobulins"/>
    <property type="match status" value="1"/>
</dbReference>
<dbReference type="SMART" id="SM00179">
    <property type="entry name" value="EGF_CA"/>
    <property type="match status" value="3"/>
</dbReference>
<evidence type="ECO:0000256" key="9">
    <source>
        <dbReference type="SAM" id="Phobius"/>
    </source>
</evidence>
<dbReference type="EMBL" id="OV696688">
    <property type="protein sequence ID" value="CAH1259115.1"/>
    <property type="molecule type" value="Genomic_DNA"/>
</dbReference>
<keyword evidence="6" id="KW-0325">Glycoprotein</keyword>
<accession>A0A8K0EP56</accession>
<evidence type="ECO:0000256" key="7">
    <source>
        <dbReference type="PROSITE-ProRule" id="PRU00076"/>
    </source>
</evidence>
<dbReference type="GO" id="GO:0005576">
    <property type="term" value="C:extracellular region"/>
    <property type="evidence" value="ECO:0007669"/>
    <property type="project" value="TreeGrafter"/>
</dbReference>
<feature type="disulfide bond" evidence="7">
    <location>
        <begin position="1357"/>
        <end position="1367"/>
    </location>
</feature>
<dbReference type="GO" id="GO:0070697">
    <property type="term" value="F:activin receptor binding"/>
    <property type="evidence" value="ECO:0007669"/>
    <property type="project" value="TreeGrafter"/>
</dbReference>